<evidence type="ECO:0000256" key="12">
    <source>
        <dbReference type="ARBA" id="ARBA00067609"/>
    </source>
</evidence>
<evidence type="ECO:0000313" key="20">
    <source>
        <dbReference type="Proteomes" id="UP000183090"/>
    </source>
</evidence>
<feature type="repeat" description="CXXCXGXG motif" evidence="13">
    <location>
        <begin position="188"/>
        <end position="195"/>
    </location>
</feature>
<dbReference type="PROSITE" id="PS51188">
    <property type="entry name" value="ZF_CR"/>
    <property type="match status" value="1"/>
</dbReference>
<evidence type="ECO:0000256" key="1">
    <source>
        <dbReference type="ARBA" id="ARBA00004496"/>
    </source>
</evidence>
<dbReference type="InterPro" id="IPR001623">
    <property type="entry name" value="DnaJ_domain"/>
</dbReference>
<dbReference type="NCBIfam" id="NF008035">
    <property type="entry name" value="PRK10767.1"/>
    <property type="match status" value="1"/>
</dbReference>
<dbReference type="AlphaFoldDB" id="A0A0F7HKD8"/>
<dbReference type="SUPFAM" id="SSF46565">
    <property type="entry name" value="Chaperone J-domain"/>
    <property type="match status" value="1"/>
</dbReference>
<feature type="binding site" evidence="13">
    <location>
        <position position="145"/>
    </location>
    <ligand>
        <name>Zn(2+)</name>
        <dbReference type="ChEBI" id="CHEBI:29105"/>
        <label>1</label>
    </ligand>
</feature>
<comment type="subunit">
    <text evidence="2 13">Homodimer.</text>
</comment>
<dbReference type="Proteomes" id="UP000183090">
    <property type="component" value="Unassembled WGS sequence"/>
</dbReference>
<organism evidence="18 20">
    <name type="scientific">Salinicoccus halodurans</name>
    <dbReference type="NCBI Taxonomy" id="407035"/>
    <lineage>
        <taxon>Bacteria</taxon>
        <taxon>Bacillati</taxon>
        <taxon>Bacillota</taxon>
        <taxon>Bacilli</taxon>
        <taxon>Bacillales</taxon>
        <taxon>Staphylococcaceae</taxon>
        <taxon>Salinicoccus</taxon>
    </lineage>
</organism>
<feature type="zinc finger region" description="CR-type" evidence="14">
    <location>
        <begin position="132"/>
        <end position="214"/>
    </location>
</feature>
<evidence type="ECO:0000256" key="10">
    <source>
        <dbReference type="ARBA" id="ARBA00023186"/>
    </source>
</evidence>
<evidence type="ECO:0000256" key="9">
    <source>
        <dbReference type="ARBA" id="ARBA00023016"/>
    </source>
</evidence>
<sequence>MAKRDYYDVLGVDKNASKDEIKKAYRKLSKKYHPDINKEDGADQKFKEVSEAYEALSDDNKRAQYDRFGHEGMNQQFGGGGGGFSGSGGFGGFEDIFSSFFGGGGRMDPNAPRKGDDLQYTMTVTFDEAVFGVTKTITIKKEVTCETCDGNGAKPGTSKTTCKMCSGAGRVAVEQNTPFGRIQTERTCPTCNGTGEEIEDPCDNCKGAGTVTKDVKIEVTVPEGVDNGQQIRLQGKGEPGVNGGPAGDLYIVFRVKPDTRFTRDGDDIHYELPISFAQAALGDEIKVPTIHAEVVLTIPSGTQSGKRFRLKEKGVKNVHGYGYGDQFVTIKVVTPTKLSDKEVDIFRQLAEHGGEEINEQNENFFDKTRRFFKGD</sequence>
<feature type="domain" description="J" evidence="15">
    <location>
        <begin position="5"/>
        <end position="69"/>
    </location>
</feature>
<dbReference type="InterPro" id="IPR001305">
    <property type="entry name" value="HSP_DnaJ_Cys-rich_dom"/>
</dbReference>
<dbReference type="RefSeq" id="WP_046790141.1">
    <property type="nucleotide sequence ID" value="NZ_CP011366.1"/>
</dbReference>
<dbReference type="FunFam" id="2.10.230.10:FF:000002">
    <property type="entry name" value="Molecular chaperone DnaJ"/>
    <property type="match status" value="1"/>
</dbReference>
<feature type="binding site" evidence="13">
    <location>
        <position position="165"/>
    </location>
    <ligand>
        <name>Zn(2+)</name>
        <dbReference type="ChEBI" id="CHEBI:29105"/>
        <label>2</label>
    </ligand>
</feature>
<feature type="binding site" evidence="13">
    <location>
        <position position="148"/>
    </location>
    <ligand>
        <name>Zn(2+)</name>
        <dbReference type="ChEBI" id="CHEBI:29105"/>
        <label>1</label>
    </ligand>
</feature>
<reference evidence="18 20" key="3">
    <citation type="submission" date="2016-10" db="EMBL/GenBank/DDBJ databases">
        <authorList>
            <person name="Varghese N."/>
            <person name="Submissions S."/>
        </authorList>
    </citation>
    <scope>NUCLEOTIDE SEQUENCE [LARGE SCALE GENOMIC DNA]</scope>
    <source>
        <strain evidence="18 20">CGMCC 1.6501</strain>
    </source>
</reference>
<dbReference type="SUPFAM" id="SSF57938">
    <property type="entry name" value="DnaJ/Hsp40 cysteine-rich domain"/>
    <property type="match status" value="1"/>
</dbReference>
<dbReference type="EMBL" id="FOTB01000001">
    <property type="protein sequence ID" value="SFK58388.1"/>
    <property type="molecule type" value="Genomic_DNA"/>
</dbReference>
<dbReference type="NCBIfam" id="NF010873">
    <property type="entry name" value="PRK14280.1"/>
    <property type="match status" value="1"/>
</dbReference>
<dbReference type="GO" id="GO:0005737">
    <property type="term" value="C:cytoplasm"/>
    <property type="evidence" value="ECO:0007669"/>
    <property type="project" value="UniProtKB-SubCell"/>
</dbReference>
<evidence type="ECO:0000313" key="19">
    <source>
        <dbReference type="Proteomes" id="UP000034029"/>
    </source>
</evidence>
<feature type="repeat" description="CXXCXGXG motif" evidence="13">
    <location>
        <begin position="145"/>
        <end position="152"/>
    </location>
</feature>
<dbReference type="NCBIfam" id="NF010869">
    <property type="entry name" value="PRK14276.1"/>
    <property type="match status" value="1"/>
</dbReference>
<dbReference type="GO" id="GO:0006260">
    <property type="term" value="P:DNA replication"/>
    <property type="evidence" value="ECO:0007669"/>
    <property type="project" value="UniProtKB-KW"/>
</dbReference>
<reference evidence="19" key="2">
    <citation type="submission" date="2015-04" db="EMBL/GenBank/DDBJ databases">
        <title>Complete genome sequence of Salinicoccus halodurans strain H3B36, isolated from the Qaidam basin of China.</title>
        <authorList>
            <person name="Ma Y."/>
            <person name="Jiang K."/>
            <person name="Xue Y."/>
        </authorList>
    </citation>
    <scope>NUCLEOTIDE SEQUENCE [LARGE SCALE GENOMIC DNA]</scope>
    <source>
        <strain evidence="19">H3B36</strain>
    </source>
</reference>
<dbReference type="Gene3D" id="2.10.230.10">
    <property type="entry name" value="Heat shock protein DnaJ, cysteine-rich domain"/>
    <property type="match status" value="1"/>
</dbReference>
<dbReference type="GO" id="GO:0005524">
    <property type="term" value="F:ATP binding"/>
    <property type="evidence" value="ECO:0007669"/>
    <property type="project" value="InterPro"/>
</dbReference>
<accession>A0A0F7HKD8</accession>
<dbReference type="InterPro" id="IPR036869">
    <property type="entry name" value="J_dom_sf"/>
</dbReference>
<feature type="binding site" evidence="13">
    <location>
        <position position="188"/>
    </location>
    <ligand>
        <name>Zn(2+)</name>
        <dbReference type="ChEBI" id="CHEBI:29105"/>
        <label>2</label>
    </ligand>
</feature>
<keyword evidence="9 13" id="KW-0346">Stress response</keyword>
<dbReference type="InterPro" id="IPR002939">
    <property type="entry name" value="DnaJ_C"/>
</dbReference>
<dbReference type="InterPro" id="IPR008971">
    <property type="entry name" value="HSP40/DnaJ_pept-bd"/>
</dbReference>
<dbReference type="GO" id="GO:0031072">
    <property type="term" value="F:heat shock protein binding"/>
    <property type="evidence" value="ECO:0007669"/>
    <property type="project" value="InterPro"/>
</dbReference>
<dbReference type="HAMAP" id="MF_01152">
    <property type="entry name" value="DnaJ"/>
    <property type="match status" value="1"/>
</dbReference>
<keyword evidence="19" id="KW-1185">Reference proteome</keyword>
<dbReference type="PROSITE" id="PS00636">
    <property type="entry name" value="DNAJ_1"/>
    <property type="match status" value="1"/>
</dbReference>
<feature type="binding site" evidence="13">
    <location>
        <position position="202"/>
    </location>
    <ligand>
        <name>Zn(2+)</name>
        <dbReference type="ChEBI" id="CHEBI:29105"/>
        <label>1</label>
    </ligand>
</feature>
<dbReference type="PANTHER" id="PTHR43096:SF48">
    <property type="entry name" value="CHAPERONE PROTEIN DNAJ"/>
    <property type="match status" value="1"/>
</dbReference>
<evidence type="ECO:0000313" key="17">
    <source>
        <dbReference type="EMBL" id="AKG73953.1"/>
    </source>
</evidence>
<name>A0A0F7HKD8_9STAP</name>
<keyword evidence="7 13" id="KW-0863">Zinc-finger</keyword>
<dbReference type="OrthoDB" id="9779889at2"/>
<evidence type="ECO:0000256" key="6">
    <source>
        <dbReference type="ARBA" id="ARBA00022737"/>
    </source>
</evidence>
<dbReference type="Pfam" id="PF00226">
    <property type="entry name" value="DnaJ"/>
    <property type="match status" value="1"/>
</dbReference>
<dbReference type="PRINTS" id="PR00625">
    <property type="entry name" value="JDOMAIN"/>
</dbReference>
<keyword evidence="5 13" id="KW-0479">Metal-binding</keyword>
<dbReference type="CDD" id="cd10719">
    <property type="entry name" value="DnaJ_zf"/>
    <property type="match status" value="1"/>
</dbReference>
<evidence type="ECO:0000256" key="14">
    <source>
        <dbReference type="PROSITE-ProRule" id="PRU00546"/>
    </source>
</evidence>
<feature type="binding site" evidence="13">
    <location>
        <position position="162"/>
    </location>
    <ligand>
        <name>Zn(2+)</name>
        <dbReference type="ChEBI" id="CHEBI:29105"/>
        <label>2</label>
    </ligand>
</feature>
<comment type="domain">
    <text evidence="13">The J domain is necessary and sufficient to stimulate DnaK ATPase activity. Zinc center 1 plays an important role in the autonomous, DnaK-independent chaperone activity of DnaJ. Zinc center 2 is essential for interaction with DnaK and for DnaJ activity.</text>
</comment>
<dbReference type="GO" id="GO:0009408">
    <property type="term" value="P:response to heat"/>
    <property type="evidence" value="ECO:0007669"/>
    <property type="project" value="InterPro"/>
</dbReference>
<proteinExistence type="inferred from homology"/>
<keyword evidence="10 13" id="KW-0143">Chaperone</keyword>
<keyword evidence="4 13" id="KW-0235">DNA replication</keyword>
<dbReference type="SMART" id="SM00271">
    <property type="entry name" value="DnaJ"/>
    <property type="match status" value="1"/>
</dbReference>
<evidence type="ECO:0000256" key="7">
    <source>
        <dbReference type="ARBA" id="ARBA00022771"/>
    </source>
</evidence>
<evidence type="ECO:0000256" key="3">
    <source>
        <dbReference type="ARBA" id="ARBA00022490"/>
    </source>
</evidence>
<comment type="subcellular location">
    <subcellularLocation>
        <location evidence="1 13">Cytoplasm</location>
    </subcellularLocation>
</comment>
<dbReference type="GO" id="GO:0042026">
    <property type="term" value="P:protein refolding"/>
    <property type="evidence" value="ECO:0007669"/>
    <property type="project" value="TreeGrafter"/>
</dbReference>
<keyword evidence="3 13" id="KW-0963">Cytoplasm</keyword>
<evidence type="ECO:0000256" key="11">
    <source>
        <dbReference type="ARBA" id="ARBA00061004"/>
    </source>
</evidence>
<dbReference type="GO" id="GO:0051082">
    <property type="term" value="F:unfolded protein binding"/>
    <property type="evidence" value="ECO:0007669"/>
    <property type="project" value="UniProtKB-UniRule"/>
</dbReference>
<dbReference type="InterPro" id="IPR018253">
    <property type="entry name" value="DnaJ_domain_CS"/>
</dbReference>
<comment type="cofactor">
    <cofactor evidence="13">
        <name>Zn(2+)</name>
        <dbReference type="ChEBI" id="CHEBI:29105"/>
    </cofactor>
    <text evidence="13">Binds 2 Zn(2+) ions per monomer.</text>
</comment>
<comment type="function">
    <text evidence="13">Participates actively in the response to hyperosmotic and heat shock by preventing the aggregation of stress-denatured proteins and by disaggregating proteins, also in an autonomous, DnaK-independent fashion. Unfolded proteins bind initially to DnaJ; upon interaction with the DnaJ-bound protein, DnaK hydrolyzes its bound ATP, resulting in the formation of a stable complex. GrpE releases ADP from DnaK; ATP binding to DnaK triggers the release of the substrate protein, thus completing the reaction cycle. Several rounds of ATP-dependent interactions between DnaJ, DnaK and GrpE are required for fully efficient folding. Also involved, together with DnaK and GrpE, in the DNA replication of plasmids through activation of initiation proteins.</text>
</comment>
<evidence type="ECO:0000256" key="5">
    <source>
        <dbReference type="ARBA" id="ARBA00022723"/>
    </source>
</evidence>
<dbReference type="FunFam" id="1.10.287.110:FF:000031">
    <property type="entry name" value="Molecular chaperone DnaJ"/>
    <property type="match status" value="1"/>
</dbReference>
<dbReference type="FunFam" id="2.60.260.20:FF:000004">
    <property type="entry name" value="Molecular chaperone DnaJ"/>
    <property type="match status" value="1"/>
</dbReference>
<dbReference type="PANTHER" id="PTHR43096">
    <property type="entry name" value="DNAJ HOMOLOG 1, MITOCHONDRIAL-RELATED"/>
    <property type="match status" value="1"/>
</dbReference>
<evidence type="ECO:0000256" key="8">
    <source>
        <dbReference type="ARBA" id="ARBA00022833"/>
    </source>
</evidence>
<feature type="domain" description="CR-type" evidence="16">
    <location>
        <begin position="132"/>
        <end position="214"/>
    </location>
</feature>
<keyword evidence="6 13" id="KW-0677">Repeat</keyword>
<dbReference type="Gene3D" id="2.60.260.20">
    <property type="entry name" value="Urease metallochaperone UreE, N-terminal domain"/>
    <property type="match status" value="2"/>
</dbReference>
<dbReference type="Gene3D" id="1.10.287.110">
    <property type="entry name" value="DnaJ domain"/>
    <property type="match status" value="1"/>
</dbReference>
<feature type="binding site" evidence="13">
    <location>
        <position position="205"/>
    </location>
    <ligand>
        <name>Zn(2+)</name>
        <dbReference type="ChEBI" id="CHEBI:29105"/>
        <label>1</label>
    </ligand>
</feature>
<keyword evidence="8 13" id="KW-0862">Zinc</keyword>
<dbReference type="Proteomes" id="UP000034029">
    <property type="component" value="Chromosome"/>
</dbReference>
<dbReference type="NCBIfam" id="TIGR02349">
    <property type="entry name" value="DnaJ_bact"/>
    <property type="match status" value="1"/>
</dbReference>
<dbReference type="InterPro" id="IPR012724">
    <property type="entry name" value="DnaJ"/>
</dbReference>
<feature type="binding site" evidence="13">
    <location>
        <position position="191"/>
    </location>
    <ligand>
        <name>Zn(2+)</name>
        <dbReference type="ChEBI" id="CHEBI:29105"/>
        <label>2</label>
    </ligand>
</feature>
<dbReference type="PROSITE" id="PS50076">
    <property type="entry name" value="DNAJ_2"/>
    <property type="match status" value="1"/>
</dbReference>
<dbReference type="Pfam" id="PF00684">
    <property type="entry name" value="DnaJ_CXXCXGXG"/>
    <property type="match status" value="1"/>
</dbReference>
<feature type="repeat" description="CXXCXGXG motif" evidence="13">
    <location>
        <begin position="202"/>
        <end position="209"/>
    </location>
</feature>
<dbReference type="GO" id="GO:0008270">
    <property type="term" value="F:zinc ion binding"/>
    <property type="evidence" value="ECO:0007669"/>
    <property type="project" value="UniProtKB-UniRule"/>
</dbReference>
<feature type="repeat" description="CXXCXGXG motif" evidence="13">
    <location>
        <begin position="162"/>
        <end position="169"/>
    </location>
</feature>
<evidence type="ECO:0000256" key="2">
    <source>
        <dbReference type="ARBA" id="ARBA00011738"/>
    </source>
</evidence>
<dbReference type="EMBL" id="CP011366">
    <property type="protein sequence ID" value="AKG73953.1"/>
    <property type="molecule type" value="Genomic_DNA"/>
</dbReference>
<dbReference type="KEGG" id="shv:AAT16_06735"/>
<evidence type="ECO:0000256" key="4">
    <source>
        <dbReference type="ARBA" id="ARBA00022705"/>
    </source>
</evidence>
<dbReference type="CDD" id="cd06257">
    <property type="entry name" value="DnaJ"/>
    <property type="match status" value="1"/>
</dbReference>
<evidence type="ECO:0000256" key="13">
    <source>
        <dbReference type="HAMAP-Rule" id="MF_01152"/>
    </source>
</evidence>
<comment type="similarity">
    <text evidence="11 13">Belongs to the DnaJ family.</text>
</comment>
<evidence type="ECO:0000313" key="18">
    <source>
        <dbReference type="EMBL" id="SFK58388.1"/>
    </source>
</evidence>
<evidence type="ECO:0000259" key="16">
    <source>
        <dbReference type="PROSITE" id="PS51188"/>
    </source>
</evidence>
<gene>
    <name evidence="13" type="primary">dnaJ</name>
    <name evidence="17" type="ORF">AAT16_06735</name>
    <name evidence="18" type="ORF">SAMN05216235_0591</name>
</gene>
<dbReference type="SUPFAM" id="SSF49493">
    <property type="entry name" value="HSP40/DnaJ peptide-binding domain"/>
    <property type="match status" value="2"/>
</dbReference>
<dbReference type="Pfam" id="PF01556">
    <property type="entry name" value="DnaJ_C"/>
    <property type="match status" value="1"/>
</dbReference>
<dbReference type="CDD" id="cd10747">
    <property type="entry name" value="DnaJ_C"/>
    <property type="match status" value="1"/>
</dbReference>
<reference evidence="17 19" key="1">
    <citation type="journal article" date="2015" name="Int. J. Syst. Evol. Microbiol.">
        <title>Complete genome sequence of Salinicoccus halodurans H3B36, isolated from the Qaidam Basin in China.</title>
        <authorList>
            <person name="Jiang K."/>
            <person name="Xue Y."/>
            <person name="Ma Y."/>
        </authorList>
    </citation>
    <scope>NUCLEOTIDE SEQUENCE [LARGE SCALE GENOMIC DNA]</scope>
    <source>
        <strain evidence="17 19">H3B36</strain>
    </source>
</reference>
<evidence type="ECO:0000259" key="15">
    <source>
        <dbReference type="PROSITE" id="PS50076"/>
    </source>
</evidence>
<dbReference type="InterPro" id="IPR036410">
    <property type="entry name" value="HSP_DnaJ_Cys-rich_dom_sf"/>
</dbReference>
<protein>
    <recommendedName>
        <fullName evidence="12 13">Chaperone protein DnaJ</fullName>
    </recommendedName>
</protein>